<evidence type="ECO:0000256" key="2">
    <source>
        <dbReference type="SAM" id="Phobius"/>
    </source>
</evidence>
<keyword evidence="1" id="KW-0175">Coiled coil</keyword>
<protein>
    <recommendedName>
        <fullName evidence="5">CUB domain-containing protein</fullName>
    </recommendedName>
</protein>
<name>A0A820Q5R0_9BILA</name>
<keyword evidence="2" id="KW-0472">Membrane</keyword>
<proteinExistence type="predicted"/>
<evidence type="ECO:0000256" key="1">
    <source>
        <dbReference type="SAM" id="Coils"/>
    </source>
</evidence>
<comment type="caution">
    <text evidence="3">The sequence shown here is derived from an EMBL/GenBank/DDBJ whole genome shotgun (WGS) entry which is preliminary data.</text>
</comment>
<feature type="transmembrane region" description="Helical" evidence="2">
    <location>
        <begin position="255"/>
        <end position="279"/>
    </location>
</feature>
<keyword evidence="2" id="KW-1133">Transmembrane helix</keyword>
<gene>
    <name evidence="3" type="ORF">UJA718_LOCUS20033</name>
</gene>
<evidence type="ECO:0008006" key="5">
    <source>
        <dbReference type="Google" id="ProtNLM"/>
    </source>
</evidence>
<dbReference type="EMBL" id="CAJOBP010003656">
    <property type="protein sequence ID" value="CAF4413875.1"/>
    <property type="molecule type" value="Genomic_DNA"/>
</dbReference>
<accession>A0A820Q5R0</accession>
<dbReference type="AlphaFoldDB" id="A0A820Q5R0"/>
<reference evidence="3" key="1">
    <citation type="submission" date="2021-02" db="EMBL/GenBank/DDBJ databases">
        <authorList>
            <person name="Nowell W R."/>
        </authorList>
    </citation>
    <scope>NUCLEOTIDE SEQUENCE</scope>
</reference>
<keyword evidence="4" id="KW-1185">Reference proteome</keyword>
<dbReference type="Proteomes" id="UP000663873">
    <property type="component" value="Unassembled WGS sequence"/>
</dbReference>
<evidence type="ECO:0000313" key="4">
    <source>
        <dbReference type="Proteomes" id="UP000663873"/>
    </source>
</evidence>
<evidence type="ECO:0000313" key="3">
    <source>
        <dbReference type="EMBL" id="CAF4413875.1"/>
    </source>
</evidence>
<organism evidence="3 4">
    <name type="scientific">Rotaria socialis</name>
    <dbReference type="NCBI Taxonomy" id="392032"/>
    <lineage>
        <taxon>Eukaryota</taxon>
        <taxon>Metazoa</taxon>
        <taxon>Spiralia</taxon>
        <taxon>Gnathifera</taxon>
        <taxon>Rotifera</taxon>
        <taxon>Eurotatoria</taxon>
        <taxon>Bdelloidea</taxon>
        <taxon>Philodinida</taxon>
        <taxon>Philodinidae</taxon>
        <taxon>Rotaria</taxon>
    </lineage>
</organism>
<feature type="coiled-coil region" evidence="1">
    <location>
        <begin position="1"/>
        <end position="28"/>
    </location>
</feature>
<sequence length="324" mass="36536">MKQISDKLARLERENTQLRAIISETKVIHQGSRVSANEGHIDYANIMLTTGMDINSESNHQMDGRTIQRINLENIYGPYCNPRNSFKPDAGLVRYAGTPWTGSCELNLESYGIPVLRNSSLIHNISSSTKFYIRLLKPPLCASEYVDIHSESGEKITIDCHSKEGSEYYLDTERLKIVYDRRKKFPISPFSMLVTPLKYKTRMYSLCGFDCFTDTYCIDRSLICDRFQNCPNNNIDEAQCEYNHIPPSISSTGKIILLVVLSLIVVFDISSILVCYFCCGINSPSTHGVKNEKHNFSPEVLEEGAAVSLLAQSIMLADNNQSDD</sequence>
<keyword evidence="2" id="KW-0812">Transmembrane</keyword>